<dbReference type="Proteomes" id="UP000270261">
    <property type="component" value="Unassembled WGS sequence"/>
</dbReference>
<dbReference type="PIRSF" id="PIRSF001456">
    <property type="entry name" value="Chorismate_synth"/>
    <property type="match status" value="1"/>
</dbReference>
<comment type="function">
    <text evidence="7">Catalyzes the anti-1,4-elimination of the C-3 phosphate and the C-6 proR hydrogen from 5-enolpyruvylshikimate-3-phosphate (EPSP) to yield chorismate, which is the branch point compound that serves as the starting substrate for the three terminal pathways of aromatic amino acid biosynthesis. This reaction introduces a second double bond into the aromatic ring system.</text>
</comment>
<comment type="catalytic activity">
    <reaction evidence="7 8">
        <text>5-O-(1-carboxyvinyl)-3-phosphoshikimate = chorismate + phosphate</text>
        <dbReference type="Rhea" id="RHEA:21020"/>
        <dbReference type="ChEBI" id="CHEBI:29748"/>
        <dbReference type="ChEBI" id="CHEBI:43474"/>
        <dbReference type="ChEBI" id="CHEBI:57701"/>
        <dbReference type="EC" id="4.2.3.5"/>
    </reaction>
</comment>
<feature type="binding site" evidence="7">
    <location>
        <begin position="125"/>
        <end position="127"/>
    </location>
    <ligand>
        <name>FMN</name>
        <dbReference type="ChEBI" id="CHEBI:58210"/>
    </ligand>
</feature>
<dbReference type="InterPro" id="IPR000453">
    <property type="entry name" value="Chorismate_synth"/>
</dbReference>
<evidence type="ECO:0000256" key="3">
    <source>
        <dbReference type="ARBA" id="ARBA00013036"/>
    </source>
</evidence>
<dbReference type="NCBIfam" id="TIGR00033">
    <property type="entry name" value="aroC"/>
    <property type="match status" value="1"/>
</dbReference>
<dbReference type="EMBL" id="RRUE01000001">
    <property type="protein sequence ID" value="RRN45310.1"/>
    <property type="molecule type" value="Genomic_DNA"/>
</dbReference>
<feature type="binding site" evidence="7">
    <location>
        <begin position="293"/>
        <end position="297"/>
    </location>
    <ligand>
        <name>FMN</name>
        <dbReference type="ChEBI" id="CHEBI:58210"/>
    </ligand>
</feature>
<keyword evidence="7" id="KW-0285">Flavoprotein</keyword>
<evidence type="ECO:0000256" key="7">
    <source>
        <dbReference type="HAMAP-Rule" id="MF_00300"/>
    </source>
</evidence>
<feature type="binding site" evidence="7">
    <location>
        <begin position="238"/>
        <end position="239"/>
    </location>
    <ligand>
        <name>FMN</name>
        <dbReference type="ChEBI" id="CHEBI:58210"/>
    </ligand>
</feature>
<dbReference type="GO" id="GO:0004107">
    <property type="term" value="F:chorismate synthase activity"/>
    <property type="evidence" value="ECO:0007669"/>
    <property type="project" value="UniProtKB-UniRule"/>
</dbReference>
<dbReference type="GO" id="GO:0005829">
    <property type="term" value="C:cytosol"/>
    <property type="evidence" value="ECO:0007669"/>
    <property type="project" value="TreeGrafter"/>
</dbReference>
<dbReference type="PROSITE" id="PS00787">
    <property type="entry name" value="CHORISMATE_SYNTHASE_1"/>
    <property type="match status" value="1"/>
</dbReference>
<comment type="caution">
    <text evidence="9">The sequence shown here is derived from an EMBL/GenBank/DDBJ whole genome shotgun (WGS) entry which is preliminary data.</text>
</comment>
<dbReference type="HAMAP" id="MF_00300">
    <property type="entry name" value="Chorismate_synth"/>
    <property type="match status" value="1"/>
</dbReference>
<keyword evidence="7" id="KW-0288">FMN</keyword>
<dbReference type="AlphaFoldDB" id="A0A426FRN2"/>
<feature type="binding site" evidence="7">
    <location>
        <position position="319"/>
    </location>
    <ligand>
        <name>FMN</name>
        <dbReference type="ChEBI" id="CHEBI:58210"/>
    </ligand>
</feature>
<evidence type="ECO:0000256" key="8">
    <source>
        <dbReference type="RuleBase" id="RU000605"/>
    </source>
</evidence>
<evidence type="ECO:0000313" key="9">
    <source>
        <dbReference type="EMBL" id="RRN45310.1"/>
    </source>
</evidence>
<reference evidence="9 10" key="1">
    <citation type="submission" date="2018-11" db="EMBL/GenBank/DDBJ databases">
        <title>Genome sequencing of Lautropia sp. KCOM 2505 (= ChDC F240).</title>
        <authorList>
            <person name="Kook J.-K."/>
            <person name="Park S.-N."/>
            <person name="Lim Y.K."/>
        </authorList>
    </citation>
    <scope>NUCLEOTIDE SEQUENCE [LARGE SCALE GENOMIC DNA]</scope>
    <source>
        <strain evidence="9 10">KCOM 2505</strain>
    </source>
</reference>
<comment type="pathway">
    <text evidence="1 7 8">Metabolic intermediate biosynthesis; chorismate biosynthesis; chorismate from D-erythrose 4-phosphate and phosphoenolpyruvate: step 7/7.</text>
</comment>
<feature type="binding site" evidence="7">
    <location>
        <position position="54"/>
    </location>
    <ligand>
        <name>NADP(+)</name>
        <dbReference type="ChEBI" id="CHEBI:58349"/>
    </ligand>
</feature>
<feature type="binding site" evidence="7">
    <location>
        <position position="278"/>
    </location>
    <ligand>
        <name>FMN</name>
        <dbReference type="ChEBI" id="CHEBI:58210"/>
    </ligand>
</feature>
<keyword evidence="7" id="KW-0274">FAD</keyword>
<dbReference type="PROSITE" id="PS00788">
    <property type="entry name" value="CHORISMATE_SYNTHASE_2"/>
    <property type="match status" value="1"/>
</dbReference>
<dbReference type="EC" id="4.2.3.5" evidence="3 7"/>
<gene>
    <name evidence="7" type="primary">aroC</name>
    <name evidence="9" type="ORF">EHV23_03530</name>
</gene>
<comment type="cofactor">
    <cofactor evidence="7 8">
        <name>FMNH2</name>
        <dbReference type="ChEBI" id="CHEBI:57618"/>
    </cofactor>
    <text evidence="7 8">Reduced FMN (FMNH(2)).</text>
</comment>
<dbReference type="PANTHER" id="PTHR21085:SF0">
    <property type="entry name" value="CHORISMATE SYNTHASE"/>
    <property type="match status" value="1"/>
</dbReference>
<dbReference type="Gene3D" id="3.60.150.10">
    <property type="entry name" value="Chorismate synthase AroC"/>
    <property type="match status" value="1"/>
</dbReference>
<keyword evidence="7" id="KW-0521">NADP</keyword>
<accession>A0A426FRN2</accession>
<dbReference type="OrthoDB" id="9771806at2"/>
<evidence type="ECO:0000256" key="4">
    <source>
        <dbReference type="ARBA" id="ARBA00022605"/>
    </source>
</evidence>
<dbReference type="SUPFAM" id="SSF103263">
    <property type="entry name" value="Chorismate synthase, AroC"/>
    <property type="match status" value="1"/>
</dbReference>
<comment type="subunit">
    <text evidence="7">Homotetramer.</text>
</comment>
<evidence type="ECO:0000256" key="1">
    <source>
        <dbReference type="ARBA" id="ARBA00005044"/>
    </source>
</evidence>
<evidence type="ECO:0000256" key="5">
    <source>
        <dbReference type="ARBA" id="ARBA00023141"/>
    </source>
</evidence>
<name>A0A426FRN2_9BURK</name>
<dbReference type="CDD" id="cd07304">
    <property type="entry name" value="Chorismate_synthase"/>
    <property type="match status" value="1"/>
</dbReference>
<evidence type="ECO:0000313" key="10">
    <source>
        <dbReference type="Proteomes" id="UP000270261"/>
    </source>
</evidence>
<dbReference type="GO" id="GO:0009423">
    <property type="term" value="P:chorismate biosynthetic process"/>
    <property type="evidence" value="ECO:0007669"/>
    <property type="project" value="UniProtKB-UniRule"/>
</dbReference>
<dbReference type="NCBIfam" id="NF003793">
    <property type="entry name" value="PRK05382.1"/>
    <property type="match status" value="1"/>
</dbReference>
<organism evidence="9 10">
    <name type="scientific">Lautropia dentalis</name>
    <dbReference type="NCBI Taxonomy" id="2490857"/>
    <lineage>
        <taxon>Bacteria</taxon>
        <taxon>Pseudomonadati</taxon>
        <taxon>Pseudomonadota</taxon>
        <taxon>Betaproteobacteria</taxon>
        <taxon>Burkholderiales</taxon>
        <taxon>Burkholderiaceae</taxon>
        <taxon>Lautropia</taxon>
    </lineage>
</organism>
<dbReference type="UniPathway" id="UPA00053">
    <property type="reaction ID" value="UER00090"/>
</dbReference>
<dbReference type="PROSITE" id="PS00789">
    <property type="entry name" value="CHORISMATE_SYNTHASE_3"/>
    <property type="match status" value="1"/>
</dbReference>
<dbReference type="Pfam" id="PF01264">
    <property type="entry name" value="Chorismate_synt"/>
    <property type="match status" value="1"/>
</dbReference>
<evidence type="ECO:0000256" key="2">
    <source>
        <dbReference type="ARBA" id="ARBA00008014"/>
    </source>
</evidence>
<dbReference type="GO" id="GO:0010181">
    <property type="term" value="F:FMN binding"/>
    <property type="evidence" value="ECO:0007669"/>
    <property type="project" value="TreeGrafter"/>
</dbReference>
<feature type="binding site" evidence="7">
    <location>
        <position position="48"/>
    </location>
    <ligand>
        <name>NADP(+)</name>
        <dbReference type="ChEBI" id="CHEBI:58349"/>
    </ligand>
</feature>
<dbReference type="InterPro" id="IPR020541">
    <property type="entry name" value="Chorismate_synthase_CS"/>
</dbReference>
<dbReference type="InterPro" id="IPR035904">
    <property type="entry name" value="Chorismate_synth_AroC_sf"/>
</dbReference>
<dbReference type="PANTHER" id="PTHR21085">
    <property type="entry name" value="CHORISMATE SYNTHASE"/>
    <property type="match status" value="1"/>
</dbReference>
<dbReference type="GO" id="GO:0009073">
    <property type="term" value="P:aromatic amino acid family biosynthetic process"/>
    <property type="evidence" value="ECO:0007669"/>
    <property type="project" value="UniProtKB-KW"/>
</dbReference>
<proteinExistence type="inferred from homology"/>
<comment type="similarity">
    <text evidence="2 7 8">Belongs to the chorismate synthase family.</text>
</comment>
<keyword evidence="4 7" id="KW-0028">Amino-acid biosynthesis</keyword>
<sequence>MAGNTLGRLFAVTTFGESHGPAIGCVIDGCPPGMALDVGDIQPDLDRRRPGTSRHVTQRQEADAVEILSGVFEGVTTGTPIALLIRNQDARSKDYGNLADTFRPGHADYSYFQKYGLRDHRGGGRSSARLTAPLVAAGAVARKWLAERHGVRIRGYLSQLGDIAVPFGRWEDVHQNPFFAADIDRVPELEAYMDALRREGDSIGARIEVEASGVPVGLGAPLYDRLDADIAHAMMAINAVRGVEIGAGFGAVTQKGSVHGDELTPAGFVGNEAGGVLGGISTGQDIRVSLAIKPTSSIRIERRSIDRQGHPQHVQTLGRHDPCVGIRATPIAEAMLALVLIEHCLLHRAQCVDVDSGLAPIAAQAPAGAV</sequence>
<evidence type="ECO:0000256" key="6">
    <source>
        <dbReference type="ARBA" id="ARBA00023239"/>
    </source>
</evidence>
<keyword evidence="6 7" id="KW-0456">Lyase</keyword>
<dbReference type="GO" id="GO:0008652">
    <property type="term" value="P:amino acid biosynthetic process"/>
    <property type="evidence" value="ECO:0007669"/>
    <property type="project" value="UniProtKB-KW"/>
</dbReference>
<keyword evidence="10" id="KW-1185">Reference proteome</keyword>
<keyword evidence="5 7" id="KW-0057">Aromatic amino acid biosynthesis</keyword>
<dbReference type="RefSeq" id="WP_125094738.1">
    <property type="nucleotide sequence ID" value="NZ_RRUE01000001.1"/>
</dbReference>
<protein>
    <recommendedName>
        <fullName evidence="3 7">Chorismate synthase</fullName>
        <shortName evidence="7">CS</shortName>
        <ecNumber evidence="3 7">4.2.3.5</ecNumber>
    </recommendedName>
    <alternativeName>
        <fullName evidence="7">5-enolpyruvylshikimate-3-phosphate phospholyase</fullName>
    </alternativeName>
</protein>